<dbReference type="EMBL" id="JBEPLW010000051">
    <property type="protein sequence ID" value="MET3576984.1"/>
    <property type="molecule type" value="Genomic_DNA"/>
</dbReference>
<dbReference type="SUPFAM" id="SSF53098">
    <property type="entry name" value="Ribonuclease H-like"/>
    <property type="match status" value="1"/>
</dbReference>
<dbReference type="InterPro" id="IPR001584">
    <property type="entry name" value="Integrase_cat-core"/>
</dbReference>
<dbReference type="InterPro" id="IPR012337">
    <property type="entry name" value="RNaseH-like_sf"/>
</dbReference>
<dbReference type="Proteomes" id="UP001549099">
    <property type="component" value="Unassembled WGS sequence"/>
</dbReference>
<sequence length="261" mass="30802">MAGVRRQGYYEWLAGRESRDLRAEADYEDYLLLKEIQDKKRGKAGYRALYMILKNDYGVVMNHKKILRLTGLYSLHASIRRANPYRKMAKANQEHRTVPNLLNREFDQDEPGKVLLTDITYLYHGKGQPAYFSGVLDAATKELIAFELTTSLTMPIVYRTLAKLEEALDGNIHPEALIHSDQGVHYTHPEYQKRVKEMKLNQSMSRRGNCWDNAPMESFFGHMKDEIDYQNCETFEELKQLIEEYIYEYNNHRYQWNLKKM</sequence>
<keyword evidence="4" id="KW-1185">Reference proteome</keyword>
<proteinExistence type="predicted"/>
<evidence type="ECO:0000313" key="3">
    <source>
        <dbReference type="EMBL" id="MET3576984.1"/>
    </source>
</evidence>
<dbReference type="PROSITE" id="PS50994">
    <property type="entry name" value="INTEGRASE"/>
    <property type="match status" value="1"/>
</dbReference>
<evidence type="ECO:0000256" key="1">
    <source>
        <dbReference type="ARBA" id="ARBA00002286"/>
    </source>
</evidence>
<feature type="non-terminal residue" evidence="3">
    <location>
        <position position="261"/>
    </location>
</feature>
<organism evidence="3 4">
    <name type="scientific">Bhargavaea ullalensis</name>
    <dbReference type="NCBI Taxonomy" id="1265685"/>
    <lineage>
        <taxon>Bacteria</taxon>
        <taxon>Bacillati</taxon>
        <taxon>Bacillota</taxon>
        <taxon>Bacilli</taxon>
        <taxon>Bacillales</taxon>
        <taxon>Caryophanaceae</taxon>
        <taxon>Bhargavaea</taxon>
    </lineage>
</organism>
<dbReference type="InterPro" id="IPR036397">
    <property type="entry name" value="RNaseH_sf"/>
</dbReference>
<gene>
    <name evidence="3" type="ORF">ABID49_002917</name>
</gene>
<dbReference type="PANTHER" id="PTHR46889:SF5">
    <property type="entry name" value="INTEGRASE PROTEIN"/>
    <property type="match status" value="1"/>
</dbReference>
<dbReference type="Pfam" id="PF13276">
    <property type="entry name" value="HTH_21"/>
    <property type="match status" value="1"/>
</dbReference>
<dbReference type="PANTHER" id="PTHR46889">
    <property type="entry name" value="TRANSPOSASE INSF FOR INSERTION SEQUENCE IS3B-RELATED"/>
    <property type="match status" value="1"/>
</dbReference>
<dbReference type="InterPro" id="IPR025948">
    <property type="entry name" value="HTH-like_dom"/>
</dbReference>
<reference evidence="3 4" key="1">
    <citation type="submission" date="2024-06" db="EMBL/GenBank/DDBJ databases">
        <title>Genomic Encyclopedia of Type Strains, Phase IV (KMG-IV): sequencing the most valuable type-strain genomes for metagenomic binning, comparative biology and taxonomic classification.</title>
        <authorList>
            <person name="Goeker M."/>
        </authorList>
    </citation>
    <scope>NUCLEOTIDE SEQUENCE [LARGE SCALE GENOMIC DNA]</scope>
    <source>
        <strain evidence="3 4">DSM 26128</strain>
    </source>
</reference>
<dbReference type="Pfam" id="PF13333">
    <property type="entry name" value="rve_2"/>
    <property type="match status" value="1"/>
</dbReference>
<dbReference type="NCBIfam" id="NF033516">
    <property type="entry name" value="transpos_IS3"/>
    <property type="match status" value="1"/>
</dbReference>
<protein>
    <submittedName>
        <fullName evidence="3">Transposase InsO family protein</fullName>
    </submittedName>
</protein>
<dbReference type="Pfam" id="PF00665">
    <property type="entry name" value="rve"/>
    <property type="match status" value="1"/>
</dbReference>
<evidence type="ECO:0000259" key="2">
    <source>
        <dbReference type="PROSITE" id="PS50994"/>
    </source>
</evidence>
<dbReference type="InterPro" id="IPR048020">
    <property type="entry name" value="Transpos_IS3"/>
</dbReference>
<comment type="function">
    <text evidence="1">Involved in the transposition of the insertion sequence.</text>
</comment>
<accession>A0ABV2GFQ5</accession>
<feature type="domain" description="Integrase catalytic" evidence="2">
    <location>
        <begin position="107"/>
        <end position="261"/>
    </location>
</feature>
<dbReference type="InterPro" id="IPR050900">
    <property type="entry name" value="Transposase_IS3/IS150/IS904"/>
</dbReference>
<comment type="caution">
    <text evidence="3">The sequence shown here is derived from an EMBL/GenBank/DDBJ whole genome shotgun (WGS) entry which is preliminary data.</text>
</comment>
<evidence type="ECO:0000313" key="4">
    <source>
        <dbReference type="Proteomes" id="UP001549099"/>
    </source>
</evidence>
<name>A0ABV2GFQ5_9BACL</name>
<dbReference type="Gene3D" id="3.30.420.10">
    <property type="entry name" value="Ribonuclease H-like superfamily/Ribonuclease H"/>
    <property type="match status" value="1"/>
</dbReference>